<dbReference type="CDD" id="cd08422">
    <property type="entry name" value="PBP2_CrgA_like"/>
    <property type="match status" value="1"/>
</dbReference>
<protein>
    <submittedName>
        <fullName evidence="6">HTH-type transcriptional regulator DmlR</fullName>
    </submittedName>
</protein>
<dbReference type="Pfam" id="PF03466">
    <property type="entry name" value="LysR_substrate"/>
    <property type="match status" value="1"/>
</dbReference>
<dbReference type="SUPFAM" id="SSF46785">
    <property type="entry name" value="Winged helix' DNA-binding domain"/>
    <property type="match status" value="1"/>
</dbReference>
<evidence type="ECO:0000256" key="2">
    <source>
        <dbReference type="ARBA" id="ARBA00023015"/>
    </source>
</evidence>
<dbReference type="FunFam" id="1.10.10.10:FF:000001">
    <property type="entry name" value="LysR family transcriptional regulator"/>
    <property type="match status" value="1"/>
</dbReference>
<name>A0A7U7I8V5_9GAMM</name>
<evidence type="ECO:0000256" key="4">
    <source>
        <dbReference type="ARBA" id="ARBA00023163"/>
    </source>
</evidence>
<dbReference type="PROSITE" id="PS50931">
    <property type="entry name" value="HTH_LYSR"/>
    <property type="match status" value="1"/>
</dbReference>
<accession>A0A7U7I8V5</accession>
<dbReference type="SUPFAM" id="SSF53850">
    <property type="entry name" value="Periplasmic binding protein-like II"/>
    <property type="match status" value="1"/>
</dbReference>
<dbReference type="GO" id="GO:0003700">
    <property type="term" value="F:DNA-binding transcription factor activity"/>
    <property type="evidence" value="ECO:0007669"/>
    <property type="project" value="InterPro"/>
</dbReference>
<dbReference type="InterPro" id="IPR036390">
    <property type="entry name" value="WH_DNA-bd_sf"/>
</dbReference>
<comment type="caution">
    <text evidence="6">The sequence shown here is derived from an EMBL/GenBank/DDBJ whole genome shotgun (WGS) entry which is preliminary data.</text>
</comment>
<dbReference type="PANTHER" id="PTHR30537">
    <property type="entry name" value="HTH-TYPE TRANSCRIPTIONAL REGULATOR"/>
    <property type="match status" value="1"/>
</dbReference>
<keyword evidence="4" id="KW-0804">Transcription</keyword>
<dbReference type="Gene3D" id="1.10.10.10">
    <property type="entry name" value="Winged helix-like DNA-binding domain superfamily/Winged helix DNA-binding domain"/>
    <property type="match status" value="1"/>
</dbReference>
<organism evidence="6 7">
    <name type="scientific">Zestomonas carbonaria</name>
    <dbReference type="NCBI Taxonomy" id="2762745"/>
    <lineage>
        <taxon>Bacteria</taxon>
        <taxon>Pseudomonadati</taxon>
        <taxon>Pseudomonadota</taxon>
        <taxon>Gammaproteobacteria</taxon>
        <taxon>Pseudomonadales</taxon>
        <taxon>Pseudomonadaceae</taxon>
        <taxon>Zestomonas</taxon>
    </lineage>
</organism>
<reference evidence="6 7" key="1">
    <citation type="submission" date="2020-08" db="EMBL/GenBank/DDBJ databases">
        <authorList>
            <person name="Criscuolo A."/>
        </authorList>
    </citation>
    <scope>NUCLEOTIDE SEQUENCE [LARGE SCALE GENOMIC DNA]</scope>
    <source>
        <strain evidence="6">CIP111764</strain>
    </source>
</reference>
<evidence type="ECO:0000259" key="5">
    <source>
        <dbReference type="PROSITE" id="PS50931"/>
    </source>
</evidence>
<dbReference type="Pfam" id="PF00126">
    <property type="entry name" value="HTH_1"/>
    <property type="match status" value="1"/>
</dbReference>
<evidence type="ECO:0000256" key="3">
    <source>
        <dbReference type="ARBA" id="ARBA00023125"/>
    </source>
</evidence>
<dbReference type="InterPro" id="IPR058163">
    <property type="entry name" value="LysR-type_TF_proteobact-type"/>
</dbReference>
<evidence type="ECO:0000256" key="1">
    <source>
        <dbReference type="ARBA" id="ARBA00009437"/>
    </source>
</evidence>
<dbReference type="PRINTS" id="PR00039">
    <property type="entry name" value="HTHLYSR"/>
</dbReference>
<dbReference type="InterPro" id="IPR036388">
    <property type="entry name" value="WH-like_DNA-bd_sf"/>
</dbReference>
<dbReference type="PANTHER" id="PTHR30537:SF72">
    <property type="entry name" value="LYSR FAMILY TRANSCRIPTIONAL REGULATOR"/>
    <property type="match status" value="1"/>
</dbReference>
<dbReference type="GO" id="GO:0043565">
    <property type="term" value="F:sequence-specific DNA binding"/>
    <property type="evidence" value="ECO:0007669"/>
    <property type="project" value="TreeGrafter"/>
</dbReference>
<keyword evidence="3" id="KW-0238">DNA-binding</keyword>
<dbReference type="AlphaFoldDB" id="A0A7U7I8V5"/>
<evidence type="ECO:0000313" key="7">
    <source>
        <dbReference type="Proteomes" id="UP000583387"/>
    </source>
</evidence>
<dbReference type="InterPro" id="IPR000847">
    <property type="entry name" value="LysR_HTH_N"/>
</dbReference>
<sequence length="312" mass="33455">METLANLESFVRSAESGSFSAAARRLGLTPAAVSRNVAQLESNLGVRLFQRSTRRLTLTEAGERFLHSVSGGLDSIQAAIADLTSNAGQPAGVLKLGAAPAFARDYLLPLMPTFLECFPAVTPDWHLDNRQVDLIAEGFDVAIGGGFELTPGVVARRLAPAHLVVVASPGYLRGRRLPRSPGELTALDCLAMRSSSSGRVRSWTLRNAGGGEHPLELRPRMTLDDADALCRCVLLDMGVALLAVPDVLAHLESGALLRLLPDWYVDAGPISLYFGSQKLLPAKTRAFVDFIAAAFREHDWETRFAAGAGKRG</sequence>
<dbReference type="Gene3D" id="3.40.190.290">
    <property type="match status" value="1"/>
</dbReference>
<feature type="domain" description="HTH lysR-type" evidence="5">
    <location>
        <begin position="1"/>
        <end position="59"/>
    </location>
</feature>
<gene>
    <name evidence="6" type="primary">dmlR_6</name>
    <name evidence="6" type="ORF">PSEWESI4_01834</name>
</gene>
<dbReference type="Proteomes" id="UP000583387">
    <property type="component" value="Unassembled WGS sequence"/>
</dbReference>
<keyword evidence="7" id="KW-1185">Reference proteome</keyword>
<dbReference type="RefSeq" id="WP_187670902.1">
    <property type="nucleotide sequence ID" value="NZ_CAJFCI010000037.1"/>
</dbReference>
<dbReference type="InterPro" id="IPR005119">
    <property type="entry name" value="LysR_subst-bd"/>
</dbReference>
<dbReference type="GO" id="GO:0006351">
    <property type="term" value="P:DNA-templated transcription"/>
    <property type="evidence" value="ECO:0007669"/>
    <property type="project" value="TreeGrafter"/>
</dbReference>
<comment type="similarity">
    <text evidence="1">Belongs to the LysR transcriptional regulatory family.</text>
</comment>
<evidence type="ECO:0000313" key="6">
    <source>
        <dbReference type="EMBL" id="CAD5107561.1"/>
    </source>
</evidence>
<dbReference type="EMBL" id="CAJFCI010000037">
    <property type="protein sequence ID" value="CAD5107561.1"/>
    <property type="molecule type" value="Genomic_DNA"/>
</dbReference>
<proteinExistence type="inferred from homology"/>
<keyword evidence="2" id="KW-0805">Transcription regulation</keyword>